<proteinExistence type="predicted"/>
<feature type="compositionally biased region" description="Basic and acidic residues" evidence="1">
    <location>
        <begin position="204"/>
        <end position="215"/>
    </location>
</feature>
<evidence type="ECO:0000313" key="2">
    <source>
        <dbReference type="EMBL" id="KAK7023673.1"/>
    </source>
</evidence>
<evidence type="ECO:0000313" key="3">
    <source>
        <dbReference type="Proteomes" id="UP001383192"/>
    </source>
</evidence>
<protein>
    <submittedName>
        <fullName evidence="2">Uncharacterized protein</fullName>
    </submittedName>
</protein>
<dbReference type="EMBL" id="JAYKXP010000132">
    <property type="protein sequence ID" value="KAK7023673.1"/>
    <property type="molecule type" value="Genomic_DNA"/>
</dbReference>
<name>A0AAW0BBT7_9AGAR</name>
<reference evidence="2 3" key="1">
    <citation type="submission" date="2024-01" db="EMBL/GenBank/DDBJ databases">
        <title>A draft genome for a cacao thread blight-causing isolate of Paramarasmius palmivorus.</title>
        <authorList>
            <person name="Baruah I.K."/>
            <person name="Bukari Y."/>
            <person name="Amoako-Attah I."/>
            <person name="Meinhardt L.W."/>
            <person name="Bailey B.A."/>
            <person name="Cohen S.P."/>
        </authorList>
    </citation>
    <scope>NUCLEOTIDE SEQUENCE [LARGE SCALE GENOMIC DNA]</scope>
    <source>
        <strain evidence="2 3">GH-12</strain>
    </source>
</reference>
<gene>
    <name evidence="2" type="ORF">VNI00_016556</name>
</gene>
<feature type="region of interest" description="Disordered" evidence="1">
    <location>
        <begin position="187"/>
        <end position="222"/>
    </location>
</feature>
<dbReference type="AlphaFoldDB" id="A0AAW0BBT7"/>
<keyword evidence="3" id="KW-1185">Reference proteome</keyword>
<comment type="caution">
    <text evidence="2">The sequence shown here is derived from an EMBL/GenBank/DDBJ whole genome shotgun (WGS) entry which is preliminary data.</text>
</comment>
<evidence type="ECO:0000256" key="1">
    <source>
        <dbReference type="SAM" id="MobiDB-lite"/>
    </source>
</evidence>
<organism evidence="2 3">
    <name type="scientific">Paramarasmius palmivorus</name>
    <dbReference type="NCBI Taxonomy" id="297713"/>
    <lineage>
        <taxon>Eukaryota</taxon>
        <taxon>Fungi</taxon>
        <taxon>Dikarya</taxon>
        <taxon>Basidiomycota</taxon>
        <taxon>Agaricomycotina</taxon>
        <taxon>Agaricomycetes</taxon>
        <taxon>Agaricomycetidae</taxon>
        <taxon>Agaricales</taxon>
        <taxon>Marasmiineae</taxon>
        <taxon>Marasmiaceae</taxon>
        <taxon>Paramarasmius</taxon>
    </lineage>
</organism>
<accession>A0AAW0BBT7</accession>
<sequence>MASYLPGSHSSDLFADRSKPGDVYETALSVLEDENFLSLARADYYTDFNRKLLDTWSGSYSFVDSNKKDLIVYACGEIVGSDHGTALGAMGNHFVGSSSTPNLLTDLSKPKHVIVLGKPSACSKKLDIEWHNQLVTLETLVCMDKDYDMSVGKEYQIKPPLKACEEGKANDAILVVPKIRNAPTKYRTKKRSYEETTNPEAQEEIVRDVGDDEKGPLPAGDLPKDTSIKLHARYDPRVFRDYGGAIFAQKYAQAVQLDFQDRDGELIPPWKYPDLLRPGTFLILALQPLVWVTKDKTGVVRKTYHLLIRSLRVFSTSDVAPENPIVVAHEDEGKAVQQDDLSVALRKIKLPASKPPEDTSEAGQTGKSVTQADVSMEEASSASTVGSDAKQKKKKLK</sequence>
<feature type="compositionally biased region" description="Polar residues" evidence="1">
    <location>
        <begin position="361"/>
        <end position="386"/>
    </location>
</feature>
<feature type="region of interest" description="Disordered" evidence="1">
    <location>
        <begin position="348"/>
        <end position="397"/>
    </location>
</feature>
<dbReference type="Proteomes" id="UP001383192">
    <property type="component" value="Unassembled WGS sequence"/>
</dbReference>